<dbReference type="InterPro" id="IPR003959">
    <property type="entry name" value="ATPase_AAA_core"/>
</dbReference>
<evidence type="ECO:0000313" key="3">
    <source>
        <dbReference type="Proteomes" id="UP000626210"/>
    </source>
</evidence>
<dbReference type="EMBL" id="BMYK01000028">
    <property type="protein sequence ID" value="GHC99152.1"/>
    <property type="molecule type" value="Genomic_DNA"/>
</dbReference>
<protein>
    <recommendedName>
        <fullName evidence="1">ATPase AAA-type core domain-containing protein</fullName>
    </recommendedName>
</protein>
<keyword evidence="3" id="KW-1185">Reference proteome</keyword>
<feature type="domain" description="ATPase AAA-type core" evidence="1">
    <location>
        <begin position="202"/>
        <end position="353"/>
    </location>
</feature>
<organism evidence="2 3">
    <name type="scientific">Pseudorhodoferax aquiterrae</name>
    <dbReference type="NCBI Taxonomy" id="747304"/>
    <lineage>
        <taxon>Bacteria</taxon>
        <taxon>Pseudomonadati</taxon>
        <taxon>Pseudomonadota</taxon>
        <taxon>Betaproteobacteria</taxon>
        <taxon>Burkholderiales</taxon>
        <taxon>Comamonadaceae</taxon>
    </lineage>
</organism>
<dbReference type="Pfam" id="PF13304">
    <property type="entry name" value="AAA_21"/>
    <property type="match status" value="2"/>
</dbReference>
<dbReference type="Gene3D" id="3.40.50.300">
    <property type="entry name" value="P-loop containing nucleotide triphosphate hydrolases"/>
    <property type="match status" value="2"/>
</dbReference>
<name>A0ABQ3GB29_9BURK</name>
<gene>
    <name evidence="2" type="ORF">GCM10007320_55490</name>
</gene>
<evidence type="ECO:0000259" key="1">
    <source>
        <dbReference type="Pfam" id="PF13304"/>
    </source>
</evidence>
<accession>A0ABQ3GB29</accession>
<dbReference type="InterPro" id="IPR027417">
    <property type="entry name" value="P-loop_NTPase"/>
</dbReference>
<dbReference type="PIRSF" id="PIRSF029347">
    <property type="entry name" value="RecF"/>
    <property type="match status" value="1"/>
</dbReference>
<dbReference type="RefSeq" id="WP_229883088.1">
    <property type="nucleotide sequence ID" value="NZ_BMYK01000028.1"/>
</dbReference>
<dbReference type="InterPro" id="IPR014555">
    <property type="entry name" value="RecF-like"/>
</dbReference>
<reference evidence="3" key="1">
    <citation type="journal article" date="2019" name="Int. J. Syst. Evol. Microbiol.">
        <title>The Global Catalogue of Microorganisms (GCM) 10K type strain sequencing project: providing services to taxonomists for standard genome sequencing and annotation.</title>
        <authorList>
            <consortium name="The Broad Institute Genomics Platform"/>
            <consortium name="The Broad Institute Genome Sequencing Center for Infectious Disease"/>
            <person name="Wu L."/>
            <person name="Ma J."/>
        </authorList>
    </citation>
    <scope>NUCLEOTIDE SEQUENCE [LARGE SCALE GENOMIC DNA]</scope>
    <source>
        <strain evidence="3">KCTC 23314</strain>
    </source>
</reference>
<comment type="caution">
    <text evidence="2">The sequence shown here is derived from an EMBL/GenBank/DDBJ whole genome shotgun (WGS) entry which is preliminary data.</text>
</comment>
<dbReference type="PANTHER" id="PTHR32182:SF25">
    <property type="entry name" value="SLR1056 PROTEIN"/>
    <property type="match status" value="1"/>
</dbReference>
<sequence length="393" mass="42583">MTVLSALAIANYRSLRRLVLPLAPLTLVTGANGSGKSSVYRALRLLAAVAQGGVVRALAREGGLASTLWAGPEQFSAAMRRGDQPVQGTRRNGPVSLQLGFGAATAEGYGYAIDIGLPVPRSTSVFNHDPEIKREAVWNGPFMRPAALLVERRGPALRIRGERGWEGVARPIPAFASMMTEYAEPRAAPEMLSLREQIRGWRFYDHFRSDADAPARVPQLGTTTTVLGDDGSDLAAAWQTIREIGDRAALDAAVEDAFPGARVQIDVLGERFALRMHQHGLLRALDAAELSDGTLRYLLWIAALLTPRPPALLVLNEPETSLHPDLLPALGRLIGQAARTSQVIVVTHAPRLLAALDGAVPNTQRLDLHKPLGETQLAGMEMDQIPRWDWLAR</sequence>
<dbReference type="PANTHER" id="PTHR32182">
    <property type="entry name" value="DNA REPLICATION AND REPAIR PROTEIN RECF"/>
    <property type="match status" value="1"/>
</dbReference>
<dbReference type="Proteomes" id="UP000626210">
    <property type="component" value="Unassembled WGS sequence"/>
</dbReference>
<proteinExistence type="predicted"/>
<feature type="domain" description="ATPase AAA-type core" evidence="1">
    <location>
        <begin position="25"/>
        <end position="55"/>
    </location>
</feature>
<dbReference type="SUPFAM" id="SSF52540">
    <property type="entry name" value="P-loop containing nucleoside triphosphate hydrolases"/>
    <property type="match status" value="1"/>
</dbReference>
<evidence type="ECO:0000313" key="2">
    <source>
        <dbReference type="EMBL" id="GHC99152.1"/>
    </source>
</evidence>